<evidence type="ECO:0000313" key="3">
    <source>
        <dbReference type="Proteomes" id="UP000567795"/>
    </source>
</evidence>
<dbReference type="Proteomes" id="UP000567795">
    <property type="component" value="Unassembled WGS sequence"/>
</dbReference>
<feature type="region of interest" description="Disordered" evidence="1">
    <location>
        <begin position="83"/>
        <end position="103"/>
    </location>
</feature>
<gene>
    <name evidence="2" type="ORF">FHU37_000477</name>
</gene>
<sequence>MVVVGVEEGGQGVGALLVAGVGLEVGPFLGQGAVEAFDLAVGLGVVGAGAFVGDAAGGQDVAPAGGGVAGSVVGQDAFDGDSVSVEERAGADPEQGGGGGGLVGQDLAVGEAGVVVDGAVEVAVADAVAFGGLAAVDAPAASVGDVAEFLDVDVDEFAGAGAFVAADDPSGGAVHPGQAVHSVPGEDPVHGGGGHAHQWADPRRAELAFCAQGDHLRLDPGRGAMRRGPWPARPVEQAFQAFGPPPADPLVGGRARDAHLRGDMRYRTPRGDPLDQQLSALERQPGVRVGHTDLRAWCGA</sequence>
<evidence type="ECO:0000256" key="1">
    <source>
        <dbReference type="SAM" id="MobiDB-lite"/>
    </source>
</evidence>
<organism evidence="2 3">
    <name type="scientific">Allostreptomyces psammosilenae</name>
    <dbReference type="NCBI Taxonomy" id="1892865"/>
    <lineage>
        <taxon>Bacteria</taxon>
        <taxon>Bacillati</taxon>
        <taxon>Actinomycetota</taxon>
        <taxon>Actinomycetes</taxon>
        <taxon>Kitasatosporales</taxon>
        <taxon>Streptomycetaceae</taxon>
        <taxon>Allostreptomyces</taxon>
    </lineage>
</organism>
<dbReference type="AlphaFoldDB" id="A0A852ZRP8"/>
<accession>A0A852ZRP8</accession>
<name>A0A852ZRP8_9ACTN</name>
<comment type="caution">
    <text evidence="2">The sequence shown here is derived from an EMBL/GenBank/DDBJ whole genome shotgun (WGS) entry which is preliminary data.</text>
</comment>
<protein>
    <submittedName>
        <fullName evidence="2">Uncharacterized protein</fullName>
    </submittedName>
</protein>
<dbReference type="EMBL" id="JACBZD010000001">
    <property type="protein sequence ID" value="NYI03534.1"/>
    <property type="molecule type" value="Genomic_DNA"/>
</dbReference>
<evidence type="ECO:0000313" key="2">
    <source>
        <dbReference type="EMBL" id="NYI03534.1"/>
    </source>
</evidence>
<reference evidence="2 3" key="1">
    <citation type="submission" date="2020-07" db="EMBL/GenBank/DDBJ databases">
        <title>Sequencing the genomes of 1000 actinobacteria strains.</title>
        <authorList>
            <person name="Klenk H.-P."/>
        </authorList>
    </citation>
    <scope>NUCLEOTIDE SEQUENCE [LARGE SCALE GENOMIC DNA]</scope>
    <source>
        <strain evidence="2 3">DSM 42178</strain>
    </source>
</reference>
<proteinExistence type="predicted"/>
<keyword evidence="3" id="KW-1185">Reference proteome</keyword>